<name>A0A919D1Y4_9ACTN</name>
<organism evidence="2 3">
    <name type="scientific">Streptomyces alanosinicus</name>
    <dbReference type="NCBI Taxonomy" id="68171"/>
    <lineage>
        <taxon>Bacteria</taxon>
        <taxon>Bacillati</taxon>
        <taxon>Actinomycetota</taxon>
        <taxon>Actinomycetes</taxon>
        <taxon>Kitasatosporales</taxon>
        <taxon>Streptomycetaceae</taxon>
        <taxon>Streptomyces</taxon>
    </lineage>
</organism>
<evidence type="ECO:0000313" key="3">
    <source>
        <dbReference type="Proteomes" id="UP000655443"/>
    </source>
</evidence>
<dbReference type="EMBL" id="BMVG01000007">
    <property type="protein sequence ID" value="GHE04434.1"/>
    <property type="molecule type" value="Genomic_DNA"/>
</dbReference>
<protein>
    <submittedName>
        <fullName evidence="2">Uncharacterized protein</fullName>
    </submittedName>
</protein>
<dbReference type="Proteomes" id="UP000655443">
    <property type="component" value="Unassembled WGS sequence"/>
</dbReference>
<reference evidence="2" key="2">
    <citation type="submission" date="2020-09" db="EMBL/GenBank/DDBJ databases">
        <authorList>
            <person name="Sun Q."/>
            <person name="Ohkuma M."/>
        </authorList>
    </citation>
    <scope>NUCLEOTIDE SEQUENCE</scope>
    <source>
        <strain evidence="2">JCM 4714</strain>
    </source>
</reference>
<evidence type="ECO:0000313" key="2">
    <source>
        <dbReference type="EMBL" id="GHE04434.1"/>
    </source>
</evidence>
<dbReference type="AlphaFoldDB" id="A0A919D1Y4"/>
<keyword evidence="3" id="KW-1185">Reference proteome</keyword>
<sequence length="100" mass="10611">MRAGTGASRVWPSRSWRVTRASAGGNGRPPGEVAHTLAPRRAVDLAGVAFAEEWAAAAIRPFSQVTMGHSGMPPTRDSCAHDGAFTPVRPRCSGWLRTSL</sequence>
<proteinExistence type="predicted"/>
<evidence type="ECO:0000256" key="1">
    <source>
        <dbReference type="SAM" id="MobiDB-lite"/>
    </source>
</evidence>
<gene>
    <name evidence="2" type="ORF">GCM10010339_35960</name>
</gene>
<feature type="region of interest" description="Disordered" evidence="1">
    <location>
        <begin position="1"/>
        <end position="34"/>
    </location>
</feature>
<accession>A0A919D1Y4</accession>
<comment type="caution">
    <text evidence="2">The sequence shown here is derived from an EMBL/GenBank/DDBJ whole genome shotgun (WGS) entry which is preliminary data.</text>
</comment>
<reference evidence="2" key="1">
    <citation type="journal article" date="2014" name="Int. J. Syst. Evol. Microbiol.">
        <title>Complete genome sequence of Corynebacterium casei LMG S-19264T (=DSM 44701T), isolated from a smear-ripened cheese.</title>
        <authorList>
            <consortium name="US DOE Joint Genome Institute (JGI-PGF)"/>
            <person name="Walter F."/>
            <person name="Albersmeier A."/>
            <person name="Kalinowski J."/>
            <person name="Ruckert C."/>
        </authorList>
    </citation>
    <scope>NUCLEOTIDE SEQUENCE</scope>
    <source>
        <strain evidence="2">JCM 4714</strain>
    </source>
</reference>